<dbReference type="SUPFAM" id="SSF56300">
    <property type="entry name" value="Metallo-dependent phosphatases"/>
    <property type="match status" value="1"/>
</dbReference>
<evidence type="ECO:0000259" key="2">
    <source>
        <dbReference type="Pfam" id="PF00149"/>
    </source>
</evidence>
<evidence type="ECO:0000313" key="3">
    <source>
        <dbReference type="EMBL" id="RBP70041.1"/>
    </source>
</evidence>
<gene>
    <name evidence="3" type="ORF">DES36_10192</name>
</gene>
<dbReference type="GO" id="GO:0004527">
    <property type="term" value="F:exonuclease activity"/>
    <property type="evidence" value="ECO:0007669"/>
    <property type="project" value="UniProtKB-KW"/>
</dbReference>
<proteinExistence type="predicted"/>
<comment type="caution">
    <text evidence="3">The sequence shown here is derived from an EMBL/GenBank/DDBJ whole genome shotgun (WGS) entry which is preliminary data.</text>
</comment>
<feature type="domain" description="Calcineurin-like phosphoesterase" evidence="2">
    <location>
        <begin position="3"/>
        <end position="195"/>
    </location>
</feature>
<dbReference type="EMBL" id="QNRX01000001">
    <property type="protein sequence ID" value="RBP70041.1"/>
    <property type="molecule type" value="Genomic_DNA"/>
</dbReference>
<organism evidence="3 4">
    <name type="scientific">Alkalibaculum bacchi</name>
    <dbReference type="NCBI Taxonomy" id="645887"/>
    <lineage>
        <taxon>Bacteria</taxon>
        <taxon>Bacillati</taxon>
        <taxon>Bacillota</taxon>
        <taxon>Clostridia</taxon>
        <taxon>Eubacteriales</taxon>
        <taxon>Eubacteriaceae</taxon>
        <taxon>Alkalibaculum</taxon>
    </lineage>
</organism>
<dbReference type="InterPro" id="IPR004843">
    <property type="entry name" value="Calcineurin-like_PHP"/>
</dbReference>
<dbReference type="InterPro" id="IPR029052">
    <property type="entry name" value="Metallo-depent_PP-like"/>
</dbReference>
<keyword evidence="1" id="KW-0378">Hydrolase</keyword>
<dbReference type="Gene3D" id="3.60.21.10">
    <property type="match status" value="1"/>
</dbReference>
<dbReference type="RefSeq" id="WP_170128116.1">
    <property type="nucleotide sequence ID" value="NZ_QNRX01000001.1"/>
</dbReference>
<dbReference type="Pfam" id="PF00149">
    <property type="entry name" value="Metallophos"/>
    <property type="match status" value="1"/>
</dbReference>
<dbReference type="PANTHER" id="PTHR30337">
    <property type="entry name" value="COMPONENT OF ATP-DEPENDENT DSDNA EXONUCLEASE"/>
    <property type="match status" value="1"/>
</dbReference>
<dbReference type="AlphaFoldDB" id="A0A366IFA0"/>
<keyword evidence="3" id="KW-0540">Nuclease</keyword>
<dbReference type="Proteomes" id="UP000253490">
    <property type="component" value="Unassembled WGS sequence"/>
</dbReference>
<evidence type="ECO:0000313" key="4">
    <source>
        <dbReference type="Proteomes" id="UP000253490"/>
    </source>
</evidence>
<dbReference type="InterPro" id="IPR041796">
    <property type="entry name" value="Mre11_N"/>
</dbReference>
<sequence length="362" mass="42606">MTIKFIHTADLHLGSTFNHASFPRDIAKNRREEMWDTFFDIIQLAKKESTNFLFISGDLFEDHLITIGQVKRINEAFKSIPETNVIISPGNHDYYWDRSPYKKIEWNPNVTVFKTRKLTKVSFPELQTNVYGFAWTTKYIEEPFTFDLGELDESQENILLLHGDVYNKNSQYLPIDKDHLATFPFQYIALGHIHKQDEIQKNMRYAGSPEPLDFGEVGDRGVLLGVIGVHKLQVQFVPMAKREFFIKEVECTPEMTYEEILYKLCSFKDRKNLYRLHLKGFRDSDINIEQLMEEATKEFYYVEINDSTRPDYDLEKIYLENKDNIIGMFIDEMKRLDLEEQKNKDALYLGLEALLKESEPCI</sequence>
<keyword evidence="3" id="KW-0269">Exonuclease</keyword>
<name>A0A366IFA0_9FIRM</name>
<dbReference type="CDD" id="cd00840">
    <property type="entry name" value="MPP_Mre11_N"/>
    <property type="match status" value="1"/>
</dbReference>
<protein>
    <submittedName>
        <fullName evidence="3">DNA repair exonuclease SbcCD nuclease subunit</fullName>
    </submittedName>
</protein>
<evidence type="ECO:0000256" key="1">
    <source>
        <dbReference type="ARBA" id="ARBA00022801"/>
    </source>
</evidence>
<reference evidence="3 4" key="1">
    <citation type="submission" date="2018-06" db="EMBL/GenBank/DDBJ databases">
        <title>Genomic Encyclopedia of Type Strains, Phase IV (KMG-IV): sequencing the most valuable type-strain genomes for metagenomic binning, comparative biology and taxonomic classification.</title>
        <authorList>
            <person name="Goeker M."/>
        </authorList>
    </citation>
    <scope>NUCLEOTIDE SEQUENCE [LARGE SCALE GENOMIC DNA]</scope>
    <source>
        <strain evidence="3 4">DSM 22112</strain>
    </source>
</reference>
<dbReference type="InterPro" id="IPR050535">
    <property type="entry name" value="DNA_Repair-Maintenance_Comp"/>
</dbReference>
<accession>A0A366IFA0</accession>
<keyword evidence="4" id="KW-1185">Reference proteome</keyword>